<comment type="function">
    <text evidence="9">Sterol O-acyltransferase that catalyzes the formation of stery esters.</text>
</comment>
<evidence type="ECO:0000256" key="3">
    <source>
        <dbReference type="ARBA" id="ARBA00022679"/>
    </source>
</evidence>
<dbReference type="Proteomes" id="UP000490939">
    <property type="component" value="Unassembled WGS sequence"/>
</dbReference>
<feature type="region of interest" description="Disordered" evidence="11">
    <location>
        <begin position="741"/>
        <end position="760"/>
    </location>
</feature>
<reference evidence="13 14" key="1">
    <citation type="submission" date="2019-07" db="EMBL/GenBank/DDBJ databases">
        <title>Venturia inaequalis Genome Resource.</title>
        <authorList>
            <person name="Lichtner F.J."/>
        </authorList>
    </citation>
    <scope>NUCLEOTIDE SEQUENCE [LARGE SCALE GENOMIC DNA]</scope>
    <source>
        <strain evidence="13 14">DMI_063113</strain>
    </source>
</reference>
<name>A0A8H3VRU1_VENIN</name>
<feature type="transmembrane region" description="Helical" evidence="12">
    <location>
        <begin position="473"/>
        <end position="491"/>
    </location>
</feature>
<keyword evidence="5" id="KW-0256">Endoplasmic reticulum</keyword>
<feature type="transmembrane region" description="Helical" evidence="12">
    <location>
        <begin position="180"/>
        <end position="201"/>
    </location>
</feature>
<evidence type="ECO:0000256" key="4">
    <source>
        <dbReference type="ARBA" id="ARBA00022692"/>
    </source>
</evidence>
<keyword evidence="6 12" id="KW-1133">Transmembrane helix</keyword>
<keyword evidence="8" id="KW-0012">Acyltransferase</keyword>
<evidence type="ECO:0000256" key="6">
    <source>
        <dbReference type="ARBA" id="ARBA00022989"/>
    </source>
</evidence>
<feature type="region of interest" description="Disordered" evidence="11">
    <location>
        <begin position="1"/>
        <end position="86"/>
    </location>
</feature>
<evidence type="ECO:0000313" key="13">
    <source>
        <dbReference type="EMBL" id="KAE9993860.1"/>
    </source>
</evidence>
<keyword evidence="14" id="KW-1185">Reference proteome</keyword>
<feature type="compositionally biased region" description="Basic residues" evidence="11">
    <location>
        <begin position="76"/>
        <end position="86"/>
    </location>
</feature>
<dbReference type="PANTHER" id="PTHR10408:SF9">
    <property type="entry name" value="STEROL O-ACYLTRANSFERASE 2-RELATED"/>
    <property type="match status" value="1"/>
</dbReference>
<evidence type="ECO:0000256" key="2">
    <source>
        <dbReference type="ARBA" id="ARBA00009010"/>
    </source>
</evidence>
<feature type="transmembrane region" description="Helical" evidence="12">
    <location>
        <begin position="213"/>
        <end position="236"/>
    </location>
</feature>
<keyword evidence="10" id="KW-0175">Coiled coil</keyword>
<evidence type="ECO:0000256" key="7">
    <source>
        <dbReference type="ARBA" id="ARBA00023136"/>
    </source>
</evidence>
<accession>A0A8H3VRU1</accession>
<keyword evidence="4 12" id="KW-0812">Transmembrane</keyword>
<dbReference type="EMBL" id="WNWR01000019">
    <property type="protein sequence ID" value="KAE9993860.1"/>
    <property type="molecule type" value="Genomic_DNA"/>
</dbReference>
<comment type="subcellular location">
    <subcellularLocation>
        <location evidence="1">Endoplasmic reticulum membrane</location>
        <topology evidence="1">Multi-pass membrane protein</topology>
    </subcellularLocation>
</comment>
<feature type="transmembrane region" description="Helical" evidence="12">
    <location>
        <begin position="111"/>
        <end position="130"/>
    </location>
</feature>
<protein>
    <recommendedName>
        <fullName evidence="15">O-acyltransferase</fullName>
    </recommendedName>
</protein>
<dbReference type="Pfam" id="PF03062">
    <property type="entry name" value="MBOAT"/>
    <property type="match status" value="1"/>
</dbReference>
<keyword evidence="3" id="KW-0808">Transferase</keyword>
<dbReference type="AlphaFoldDB" id="A0A8H3VRU1"/>
<feature type="transmembrane region" description="Helical" evidence="12">
    <location>
        <begin position="345"/>
        <end position="363"/>
    </location>
</feature>
<dbReference type="GO" id="GO:0005789">
    <property type="term" value="C:endoplasmic reticulum membrane"/>
    <property type="evidence" value="ECO:0007669"/>
    <property type="project" value="UniProtKB-SubCell"/>
</dbReference>
<organism evidence="13 14">
    <name type="scientific">Venturia inaequalis</name>
    <name type="common">Apple scab fungus</name>
    <dbReference type="NCBI Taxonomy" id="5025"/>
    <lineage>
        <taxon>Eukaryota</taxon>
        <taxon>Fungi</taxon>
        <taxon>Dikarya</taxon>
        <taxon>Ascomycota</taxon>
        <taxon>Pezizomycotina</taxon>
        <taxon>Dothideomycetes</taxon>
        <taxon>Pleosporomycetidae</taxon>
        <taxon>Venturiales</taxon>
        <taxon>Venturiaceae</taxon>
        <taxon>Venturia</taxon>
    </lineage>
</organism>
<keyword evidence="7 12" id="KW-0472">Membrane</keyword>
<dbReference type="PANTHER" id="PTHR10408">
    <property type="entry name" value="STEROL O-ACYLTRANSFERASE"/>
    <property type="match status" value="1"/>
</dbReference>
<evidence type="ECO:0000256" key="11">
    <source>
        <dbReference type="SAM" id="MobiDB-lite"/>
    </source>
</evidence>
<gene>
    <name evidence="13" type="ORF">EG327_002767</name>
</gene>
<evidence type="ECO:0000256" key="8">
    <source>
        <dbReference type="ARBA" id="ARBA00023315"/>
    </source>
</evidence>
<comment type="similarity">
    <text evidence="2">Belongs to the membrane-bound acyltransferase family. Sterol o-acyltransferase subfamily.</text>
</comment>
<evidence type="ECO:0000256" key="12">
    <source>
        <dbReference type="SAM" id="Phobius"/>
    </source>
</evidence>
<feature type="compositionally biased region" description="Gly residues" evidence="11">
    <location>
        <begin position="742"/>
        <end position="760"/>
    </location>
</feature>
<evidence type="ECO:0000256" key="10">
    <source>
        <dbReference type="SAM" id="Coils"/>
    </source>
</evidence>
<dbReference type="GO" id="GO:0034737">
    <property type="term" value="F:ergosterol O-acyltransferase activity"/>
    <property type="evidence" value="ECO:0007669"/>
    <property type="project" value="TreeGrafter"/>
</dbReference>
<proteinExistence type="inferred from homology"/>
<sequence>MASTAGDDGHTNGNQSPIAQPRARRPIKSQLISKVQHEGLTAPDASGVRTGTSSGMSTPIPPDAPPSVQATSSARKQNRAQQKHRPFPTIEYAARVSHFDPTSDYRDFRGFFVLFWIALSLMVISTTLRNWKELGTPLVITQWNLYTENIFELALSDGFMVFSLMFTLPIQKLAATSNGFFRWSKGGMAVQCIYELIYLIYWTSWPFLRTWTWTAQVFLTMHMLALLMKMHSYAFYNGHLSETRRRLSELDKPEGKSTLAARRYPGPLDRLSDIQEEERMENEKVEKDSLDQLREDLALELTSTSGKVTYPENLTVYNMIDFLFCPTLCYELEYPRTEGTNFLELFYKTLAVFGCIFLITLTSEEFILPVLAEAGPELKAAKELSEQFLILAETTSKLLFPFMVIFLLVFLVTFEYTLGALAEITCFADRHFYADWWNSCDWLEFSREWNIPVHHFFRRHVYTASRGHVSRPAATVITFFISALAHELIMGCITKKLRGYGFFAMMLQMPIVMVQRSKWTNQLKNVRWWALWLFEVYQDKELSLESEYEGRNLALGLSRHAHHSLGHTFITTYNDNERLNAKPTDFGLTWYFSGHDAIKNEANLYHEHIFKITWENIGNLRDWTPPLPLEKYKRIVLRIQPSGFYLMPGAYPPVNPAIQHQNLGLRQWSSRSPNTDAIMNFLAKFTSLYSLHVCIEDEGHTPTSTLFMRWFGSNAIKGPKKQLNPFKDAVDTMYTNPTLNQGLGGEMVGEGEGGEAGVGG</sequence>
<evidence type="ECO:0000256" key="1">
    <source>
        <dbReference type="ARBA" id="ARBA00004477"/>
    </source>
</evidence>
<feature type="transmembrane region" description="Helical" evidence="12">
    <location>
        <begin position="398"/>
        <end position="422"/>
    </location>
</feature>
<comment type="caution">
    <text evidence="13">The sequence shown here is derived from an EMBL/GenBank/DDBJ whole genome shotgun (WGS) entry which is preliminary data.</text>
</comment>
<evidence type="ECO:0000256" key="9">
    <source>
        <dbReference type="ARBA" id="ARBA00023568"/>
    </source>
</evidence>
<evidence type="ECO:0000256" key="5">
    <source>
        <dbReference type="ARBA" id="ARBA00022824"/>
    </source>
</evidence>
<feature type="coiled-coil region" evidence="10">
    <location>
        <begin position="268"/>
        <end position="300"/>
    </location>
</feature>
<evidence type="ECO:0008006" key="15">
    <source>
        <dbReference type="Google" id="ProtNLM"/>
    </source>
</evidence>
<dbReference type="InterPro" id="IPR014371">
    <property type="entry name" value="Oat_ACAT_DAG_ARE"/>
</dbReference>
<evidence type="ECO:0000313" key="14">
    <source>
        <dbReference type="Proteomes" id="UP000490939"/>
    </source>
</evidence>
<dbReference type="InterPro" id="IPR004299">
    <property type="entry name" value="MBOAT_fam"/>
</dbReference>
<dbReference type="GO" id="GO:0008204">
    <property type="term" value="P:ergosterol metabolic process"/>
    <property type="evidence" value="ECO:0007669"/>
    <property type="project" value="TreeGrafter"/>
</dbReference>